<feature type="domain" description="IPT/TIG" evidence="1">
    <location>
        <begin position="135"/>
        <end position="201"/>
    </location>
</feature>
<sequence>MKSIFKKNLSVFIGNILSIIILVSVFSCTDVDEEIEVSSGPPTLENISPAANLDSAISQTVRGNLYVLHGTNLLGTEQIFINETEAYFNPALVTANNIFVAVPDEAPYFNASDQIKVITTKGEATLDISIAQPAPKIESFAPLAAGEGDIVTIKGSIFEGLISVSFGEVEAIVVSSSSTEIKVEVPEGIVQAFIFVETAGGIARSTAAFGFKFVVYDDALATGWWIGGWSGTEDFESTEQVKRGTYSIKRIYEGGYSGFQIGNGGATIELSDKEAVKVSLFAGENAVKVKLVLNGNYEAGKEIELVSGEWNDITVPLSELGDPETLTEIVIQEFAGSVPATVYIDDLGLI</sequence>
<dbReference type="InterPro" id="IPR013783">
    <property type="entry name" value="Ig-like_fold"/>
</dbReference>
<dbReference type="SUPFAM" id="SSF49785">
    <property type="entry name" value="Galactose-binding domain-like"/>
    <property type="match status" value="1"/>
</dbReference>
<dbReference type="InterPro" id="IPR008979">
    <property type="entry name" value="Galactose-bd-like_sf"/>
</dbReference>
<comment type="caution">
    <text evidence="2">The sequence shown here is derived from an EMBL/GenBank/DDBJ whole genome shotgun (WGS) entry which is preliminary data.</text>
</comment>
<reference evidence="3" key="1">
    <citation type="journal article" date="2019" name="Int. J. Syst. Evol. Microbiol.">
        <title>The Global Catalogue of Microorganisms (GCM) 10K type strain sequencing project: providing services to taxonomists for standard genome sequencing and annotation.</title>
        <authorList>
            <consortium name="The Broad Institute Genomics Platform"/>
            <consortium name="The Broad Institute Genome Sequencing Center for Infectious Disease"/>
            <person name="Wu L."/>
            <person name="Ma J."/>
        </authorList>
    </citation>
    <scope>NUCLEOTIDE SEQUENCE [LARGE SCALE GENOMIC DNA]</scope>
    <source>
        <strain evidence="3">CGMCC 1.10832</strain>
    </source>
</reference>
<proteinExistence type="predicted"/>
<dbReference type="SUPFAM" id="SSF81296">
    <property type="entry name" value="E set domains"/>
    <property type="match status" value="1"/>
</dbReference>
<name>A0ABQ1M4C4_9BACT</name>
<evidence type="ECO:0000313" key="3">
    <source>
        <dbReference type="Proteomes" id="UP000636010"/>
    </source>
</evidence>
<evidence type="ECO:0000313" key="2">
    <source>
        <dbReference type="EMBL" id="GGC33482.1"/>
    </source>
</evidence>
<dbReference type="Gene3D" id="2.60.120.260">
    <property type="entry name" value="Galactose-binding domain-like"/>
    <property type="match status" value="1"/>
</dbReference>
<accession>A0ABQ1M4C4</accession>
<gene>
    <name evidence="2" type="ORF">GCM10011506_18680</name>
</gene>
<keyword evidence="3" id="KW-1185">Reference proteome</keyword>
<dbReference type="Pfam" id="PF01833">
    <property type="entry name" value="TIG"/>
    <property type="match status" value="1"/>
</dbReference>
<organism evidence="2 3">
    <name type="scientific">Marivirga lumbricoides</name>
    <dbReference type="NCBI Taxonomy" id="1046115"/>
    <lineage>
        <taxon>Bacteria</taxon>
        <taxon>Pseudomonadati</taxon>
        <taxon>Bacteroidota</taxon>
        <taxon>Cytophagia</taxon>
        <taxon>Cytophagales</taxon>
        <taxon>Marivirgaceae</taxon>
        <taxon>Marivirga</taxon>
    </lineage>
</organism>
<protein>
    <recommendedName>
        <fullName evidence="1">IPT/TIG domain-containing protein</fullName>
    </recommendedName>
</protein>
<dbReference type="PROSITE" id="PS51257">
    <property type="entry name" value="PROKAR_LIPOPROTEIN"/>
    <property type="match status" value="1"/>
</dbReference>
<dbReference type="RefSeq" id="WP_188462648.1">
    <property type="nucleotide sequence ID" value="NZ_BAABHU010000005.1"/>
</dbReference>
<dbReference type="InterPro" id="IPR014756">
    <property type="entry name" value="Ig_E-set"/>
</dbReference>
<evidence type="ECO:0000259" key="1">
    <source>
        <dbReference type="Pfam" id="PF01833"/>
    </source>
</evidence>
<dbReference type="Proteomes" id="UP000636010">
    <property type="component" value="Unassembled WGS sequence"/>
</dbReference>
<dbReference type="EMBL" id="BMEC01000005">
    <property type="protein sequence ID" value="GGC33482.1"/>
    <property type="molecule type" value="Genomic_DNA"/>
</dbReference>
<dbReference type="InterPro" id="IPR002909">
    <property type="entry name" value="IPT_dom"/>
</dbReference>
<dbReference type="Gene3D" id="2.60.40.10">
    <property type="entry name" value="Immunoglobulins"/>
    <property type="match status" value="2"/>
</dbReference>